<dbReference type="InterPro" id="IPR000412">
    <property type="entry name" value="ABC_2_transport"/>
</dbReference>
<evidence type="ECO:0000256" key="9">
    <source>
        <dbReference type="RuleBase" id="RU361157"/>
    </source>
</evidence>
<comment type="caution">
    <text evidence="11">The sequence shown here is derived from an EMBL/GenBank/DDBJ whole genome shotgun (WGS) entry which is preliminary data.</text>
</comment>
<dbReference type="GO" id="GO:0015920">
    <property type="term" value="P:lipopolysaccharide transport"/>
    <property type="evidence" value="ECO:0007669"/>
    <property type="project" value="TreeGrafter"/>
</dbReference>
<dbReference type="PROSITE" id="PS51012">
    <property type="entry name" value="ABC_TM2"/>
    <property type="match status" value="1"/>
</dbReference>
<sequence length="252" mass="28517">MQVFLTSLHAFMLRELKNQFGRLQTGYFWAFAEPAAMVAIFTILHAVIRGGHAPLYGDSPIIFFVFGAVPYFIFTHCVQRAQGVCESLNGLFNYRQIKPVDVVLARCIIDALLLLGVTLIFLAGWVWLGEPLRIQDPLLLLASMFSLFVLGTSLGLLFEVYGTVFQDLKKVFGLIMRPMLFISGVFYTIEMVPQNLRVYLLWNPALHGIDLVRDAVLHGYTSPASMSYLWLMNFVLAFSALSGYRRYLSQLI</sequence>
<dbReference type="RefSeq" id="WP_110264676.1">
    <property type="nucleotide sequence ID" value="NZ_JBMYKJ010000007.1"/>
</dbReference>
<feature type="transmembrane region" description="Helical" evidence="9">
    <location>
        <begin position="60"/>
        <end position="78"/>
    </location>
</feature>
<organism evidence="11 12">
    <name type="scientific">Sinimarinibacterium flocculans</name>
    <dbReference type="NCBI Taxonomy" id="985250"/>
    <lineage>
        <taxon>Bacteria</taxon>
        <taxon>Pseudomonadati</taxon>
        <taxon>Pseudomonadota</taxon>
        <taxon>Gammaproteobacteria</taxon>
        <taxon>Nevskiales</taxon>
        <taxon>Nevskiaceae</taxon>
        <taxon>Sinimarinibacterium</taxon>
    </lineage>
</organism>
<dbReference type="InterPro" id="IPR013525">
    <property type="entry name" value="ABC2_TM"/>
</dbReference>
<keyword evidence="4 9" id="KW-1003">Cell membrane</keyword>
<keyword evidence="6 9" id="KW-0812">Transmembrane</keyword>
<keyword evidence="7 9" id="KW-1133">Transmembrane helix</keyword>
<dbReference type="PRINTS" id="PR00164">
    <property type="entry name" value="ABC2TRNSPORT"/>
</dbReference>
<keyword evidence="12" id="KW-1185">Reference proteome</keyword>
<comment type="similarity">
    <text evidence="2 9">Belongs to the ABC-2 integral membrane protein family.</text>
</comment>
<evidence type="ECO:0000313" key="12">
    <source>
        <dbReference type="Proteomes" id="UP000248330"/>
    </source>
</evidence>
<keyword evidence="8 9" id="KW-0472">Membrane</keyword>
<evidence type="ECO:0000256" key="7">
    <source>
        <dbReference type="ARBA" id="ARBA00022989"/>
    </source>
</evidence>
<dbReference type="GO" id="GO:0043190">
    <property type="term" value="C:ATP-binding cassette (ABC) transporter complex"/>
    <property type="evidence" value="ECO:0007669"/>
    <property type="project" value="InterPro"/>
</dbReference>
<feature type="transmembrane region" description="Helical" evidence="9">
    <location>
        <begin position="139"/>
        <end position="159"/>
    </location>
</feature>
<dbReference type="GO" id="GO:0140359">
    <property type="term" value="F:ABC-type transporter activity"/>
    <property type="evidence" value="ECO:0007669"/>
    <property type="project" value="InterPro"/>
</dbReference>
<evidence type="ECO:0000256" key="4">
    <source>
        <dbReference type="ARBA" id="ARBA00022475"/>
    </source>
</evidence>
<feature type="transmembrane region" description="Helical" evidence="9">
    <location>
        <begin position="103"/>
        <end position="127"/>
    </location>
</feature>
<evidence type="ECO:0000256" key="3">
    <source>
        <dbReference type="ARBA" id="ARBA00022448"/>
    </source>
</evidence>
<dbReference type="Pfam" id="PF01061">
    <property type="entry name" value="ABC2_membrane"/>
    <property type="match status" value="1"/>
</dbReference>
<dbReference type="PANTHER" id="PTHR30413">
    <property type="entry name" value="INNER MEMBRANE TRANSPORT PERMEASE"/>
    <property type="match status" value="1"/>
</dbReference>
<feature type="domain" description="ABC transmembrane type-2" evidence="10">
    <location>
        <begin position="25"/>
        <end position="247"/>
    </location>
</feature>
<evidence type="ECO:0000256" key="5">
    <source>
        <dbReference type="ARBA" id="ARBA00022519"/>
    </source>
</evidence>
<keyword evidence="5" id="KW-0997">Cell inner membrane</keyword>
<accession>A0A318EB75</accession>
<feature type="transmembrane region" description="Helical" evidence="9">
    <location>
        <begin position="227"/>
        <end position="244"/>
    </location>
</feature>
<dbReference type="Proteomes" id="UP000248330">
    <property type="component" value="Unassembled WGS sequence"/>
</dbReference>
<evidence type="ECO:0000256" key="6">
    <source>
        <dbReference type="ARBA" id="ARBA00022692"/>
    </source>
</evidence>
<evidence type="ECO:0000259" key="10">
    <source>
        <dbReference type="PROSITE" id="PS51012"/>
    </source>
</evidence>
<evidence type="ECO:0000256" key="8">
    <source>
        <dbReference type="ARBA" id="ARBA00023136"/>
    </source>
</evidence>
<feature type="transmembrane region" description="Helical" evidence="9">
    <location>
        <begin position="27"/>
        <end position="48"/>
    </location>
</feature>
<dbReference type="EMBL" id="QICN01000003">
    <property type="protein sequence ID" value="PXV69763.1"/>
    <property type="molecule type" value="Genomic_DNA"/>
</dbReference>
<name>A0A318EB75_9GAMM</name>
<dbReference type="InterPro" id="IPR047817">
    <property type="entry name" value="ABC2_TM_bact-type"/>
</dbReference>
<evidence type="ECO:0000256" key="1">
    <source>
        <dbReference type="ARBA" id="ARBA00004429"/>
    </source>
</evidence>
<gene>
    <name evidence="11" type="ORF">C8D93_103339</name>
</gene>
<keyword evidence="3 9" id="KW-0813">Transport</keyword>
<evidence type="ECO:0000313" key="11">
    <source>
        <dbReference type="EMBL" id="PXV69763.1"/>
    </source>
</evidence>
<comment type="subcellular location">
    <subcellularLocation>
        <location evidence="1 9">Cell inner membrane</location>
        <topology evidence="1 9">Multi-pass membrane protein</topology>
    </subcellularLocation>
</comment>
<dbReference type="AlphaFoldDB" id="A0A318EB75"/>
<evidence type="ECO:0000256" key="2">
    <source>
        <dbReference type="ARBA" id="ARBA00007783"/>
    </source>
</evidence>
<feature type="transmembrane region" description="Helical" evidence="9">
    <location>
        <begin position="171"/>
        <end position="189"/>
    </location>
</feature>
<protein>
    <recommendedName>
        <fullName evidence="9">Transport permease protein</fullName>
    </recommendedName>
</protein>
<reference evidence="11 12" key="1">
    <citation type="submission" date="2018-04" db="EMBL/GenBank/DDBJ databases">
        <title>Genomic Encyclopedia of Type Strains, Phase IV (KMG-IV): sequencing the most valuable type-strain genomes for metagenomic binning, comparative biology and taxonomic classification.</title>
        <authorList>
            <person name="Goeker M."/>
        </authorList>
    </citation>
    <scope>NUCLEOTIDE SEQUENCE [LARGE SCALE GENOMIC DNA]</scope>
    <source>
        <strain evidence="11 12">DSM 104150</strain>
    </source>
</reference>
<dbReference type="PANTHER" id="PTHR30413:SF8">
    <property type="entry name" value="TRANSPORT PERMEASE PROTEIN"/>
    <property type="match status" value="1"/>
</dbReference>
<proteinExistence type="inferred from homology"/>